<name>A0AAD5R7T0_PARTN</name>
<comment type="caution">
    <text evidence="1">The sequence shown here is derived from an EMBL/GenBank/DDBJ whole genome shotgun (WGS) entry which is preliminary data.</text>
</comment>
<dbReference type="EMBL" id="JAHQIW010006948">
    <property type="protein sequence ID" value="KAJ1371277.1"/>
    <property type="molecule type" value="Genomic_DNA"/>
</dbReference>
<gene>
    <name evidence="1" type="ORF">KIN20_033197</name>
</gene>
<reference evidence="1" key="1">
    <citation type="submission" date="2021-06" db="EMBL/GenBank/DDBJ databases">
        <title>Parelaphostrongylus tenuis whole genome reference sequence.</title>
        <authorList>
            <person name="Garwood T.J."/>
            <person name="Larsen P.A."/>
            <person name="Fountain-Jones N.M."/>
            <person name="Garbe J.R."/>
            <person name="Macchietto M.G."/>
            <person name="Kania S.A."/>
            <person name="Gerhold R.W."/>
            <person name="Richards J.E."/>
            <person name="Wolf T.M."/>
        </authorList>
    </citation>
    <scope>NUCLEOTIDE SEQUENCE</scope>
    <source>
        <strain evidence="1">MNPRO001-30</strain>
        <tissue evidence="1">Meninges</tissue>
    </source>
</reference>
<evidence type="ECO:0000313" key="2">
    <source>
        <dbReference type="Proteomes" id="UP001196413"/>
    </source>
</evidence>
<sequence length="115" mass="12779">MAIKQLRKLVEAVYPESMLLVQSTCFHTSNGTDTSRHNDGESSTSPTAHQALQVFAIKKFYQTCVGSIERMNALSYSMTLVGEHSKTVPISEVTEYLGGQNARDIRQSRLSQPSR</sequence>
<keyword evidence="2" id="KW-1185">Reference proteome</keyword>
<protein>
    <submittedName>
        <fullName evidence="1">Uncharacterized protein</fullName>
    </submittedName>
</protein>
<accession>A0AAD5R7T0</accession>
<evidence type="ECO:0000313" key="1">
    <source>
        <dbReference type="EMBL" id="KAJ1371277.1"/>
    </source>
</evidence>
<dbReference type="Proteomes" id="UP001196413">
    <property type="component" value="Unassembled WGS sequence"/>
</dbReference>
<proteinExistence type="predicted"/>
<organism evidence="1 2">
    <name type="scientific">Parelaphostrongylus tenuis</name>
    <name type="common">Meningeal worm</name>
    <dbReference type="NCBI Taxonomy" id="148309"/>
    <lineage>
        <taxon>Eukaryota</taxon>
        <taxon>Metazoa</taxon>
        <taxon>Ecdysozoa</taxon>
        <taxon>Nematoda</taxon>
        <taxon>Chromadorea</taxon>
        <taxon>Rhabditida</taxon>
        <taxon>Rhabditina</taxon>
        <taxon>Rhabditomorpha</taxon>
        <taxon>Strongyloidea</taxon>
        <taxon>Metastrongylidae</taxon>
        <taxon>Parelaphostrongylus</taxon>
    </lineage>
</organism>
<dbReference type="AlphaFoldDB" id="A0AAD5R7T0"/>